<sequence length="212" mass="23015">MTRTLLPPDVDRSYGRCARRHNASTRGKGVSPMLTSTQIENIDRVFAMIDSSGDGRVTWDDFETLTRGIAEELGRDSKSTEIAELSAAYHGVWEYVSAAADLDQDGAVTRDEFRKAHSTQALSAGLLLDKWLVAADRCFDAADRDGHGYLTEDALAGVYRAGGITDRQVASAAFQAMDVNSNGRVDKAEFSANVRGLFEAVDKSMKGARMIG</sequence>
<name>A0ABS4PV22_9PSEU</name>
<dbReference type="InterPro" id="IPR011992">
    <property type="entry name" value="EF-hand-dom_pair"/>
</dbReference>
<dbReference type="InterPro" id="IPR018247">
    <property type="entry name" value="EF_Hand_1_Ca_BS"/>
</dbReference>
<dbReference type="Proteomes" id="UP000741013">
    <property type="component" value="Unassembled WGS sequence"/>
</dbReference>
<comment type="caution">
    <text evidence="2">The sequence shown here is derived from an EMBL/GenBank/DDBJ whole genome shotgun (WGS) entry which is preliminary data.</text>
</comment>
<evidence type="ECO:0000259" key="1">
    <source>
        <dbReference type="PROSITE" id="PS50222"/>
    </source>
</evidence>
<organism evidence="2 3">
    <name type="scientific">Amycolatopsis magusensis</name>
    <dbReference type="NCBI Taxonomy" id="882444"/>
    <lineage>
        <taxon>Bacteria</taxon>
        <taxon>Bacillati</taxon>
        <taxon>Actinomycetota</taxon>
        <taxon>Actinomycetes</taxon>
        <taxon>Pseudonocardiales</taxon>
        <taxon>Pseudonocardiaceae</taxon>
        <taxon>Amycolatopsis</taxon>
    </lineage>
</organism>
<keyword evidence="3" id="KW-1185">Reference proteome</keyword>
<evidence type="ECO:0000313" key="2">
    <source>
        <dbReference type="EMBL" id="MBP2182693.1"/>
    </source>
</evidence>
<dbReference type="Gene3D" id="1.10.238.10">
    <property type="entry name" value="EF-hand"/>
    <property type="match status" value="1"/>
</dbReference>
<dbReference type="SUPFAM" id="SSF47473">
    <property type="entry name" value="EF-hand"/>
    <property type="match status" value="1"/>
</dbReference>
<dbReference type="RefSeq" id="WP_209665963.1">
    <property type="nucleotide sequence ID" value="NZ_JAGGMS010000001.1"/>
</dbReference>
<evidence type="ECO:0000313" key="3">
    <source>
        <dbReference type="Proteomes" id="UP000741013"/>
    </source>
</evidence>
<dbReference type="PROSITE" id="PS00018">
    <property type="entry name" value="EF_HAND_1"/>
    <property type="match status" value="3"/>
</dbReference>
<gene>
    <name evidence="2" type="ORF">JOM49_004219</name>
</gene>
<accession>A0ABS4PV22</accession>
<feature type="domain" description="EF-hand" evidence="1">
    <location>
        <begin position="37"/>
        <end position="72"/>
    </location>
</feature>
<reference evidence="2 3" key="1">
    <citation type="submission" date="2021-03" db="EMBL/GenBank/DDBJ databases">
        <title>Sequencing the genomes of 1000 actinobacteria strains.</title>
        <authorList>
            <person name="Klenk H.-P."/>
        </authorList>
    </citation>
    <scope>NUCLEOTIDE SEQUENCE [LARGE SCALE GENOMIC DNA]</scope>
    <source>
        <strain evidence="2 3">DSM 45510</strain>
    </source>
</reference>
<dbReference type="PROSITE" id="PS50222">
    <property type="entry name" value="EF_HAND_2"/>
    <property type="match status" value="2"/>
</dbReference>
<feature type="domain" description="EF-hand" evidence="1">
    <location>
        <begin position="165"/>
        <end position="200"/>
    </location>
</feature>
<dbReference type="EMBL" id="JAGGMS010000001">
    <property type="protein sequence ID" value="MBP2182693.1"/>
    <property type="molecule type" value="Genomic_DNA"/>
</dbReference>
<dbReference type="Pfam" id="PF13499">
    <property type="entry name" value="EF-hand_7"/>
    <property type="match status" value="2"/>
</dbReference>
<dbReference type="SMART" id="SM00054">
    <property type="entry name" value="EFh"/>
    <property type="match status" value="3"/>
</dbReference>
<protein>
    <submittedName>
        <fullName evidence="2">Ca2+-binding EF-hand superfamily protein</fullName>
    </submittedName>
</protein>
<proteinExistence type="predicted"/>
<dbReference type="InterPro" id="IPR002048">
    <property type="entry name" value="EF_hand_dom"/>
</dbReference>